<evidence type="ECO:0000313" key="2">
    <source>
        <dbReference type="EMBL" id="MEM5537569.1"/>
    </source>
</evidence>
<proteinExistence type="predicted"/>
<evidence type="ECO:0000256" key="1">
    <source>
        <dbReference type="SAM" id="SignalP"/>
    </source>
</evidence>
<dbReference type="EMBL" id="JBBMRA010000016">
    <property type="protein sequence ID" value="MEM5537569.1"/>
    <property type="molecule type" value="Genomic_DNA"/>
</dbReference>
<evidence type="ECO:0000313" key="3">
    <source>
        <dbReference type="Proteomes" id="UP001449225"/>
    </source>
</evidence>
<dbReference type="RefSeq" id="WP_339890344.1">
    <property type="nucleotide sequence ID" value="NZ_CAXBCE010000004.1"/>
</dbReference>
<keyword evidence="1" id="KW-0732">Signal</keyword>
<keyword evidence="3" id="KW-1185">Reference proteome</keyword>
<accession>A0ABU9TV29</accession>
<feature type="chain" id="PRO_5046592201" description="Lipoprotein" evidence="1">
    <location>
        <begin position="24"/>
        <end position="206"/>
    </location>
</feature>
<reference evidence="2 3" key="1">
    <citation type="submission" date="2024-03" db="EMBL/GenBank/DDBJ databases">
        <title>Community enrichment and isolation of bacterial strains for fucoidan degradation.</title>
        <authorList>
            <person name="Sichert A."/>
        </authorList>
    </citation>
    <scope>NUCLEOTIDE SEQUENCE [LARGE SCALE GENOMIC DNA]</scope>
    <source>
        <strain evidence="2 3">AS76</strain>
    </source>
</reference>
<dbReference type="PROSITE" id="PS51257">
    <property type="entry name" value="PROKAR_LIPOPROTEIN"/>
    <property type="match status" value="1"/>
</dbReference>
<dbReference type="Proteomes" id="UP001449225">
    <property type="component" value="Unassembled WGS sequence"/>
</dbReference>
<name>A0ABU9TV29_9GAMM</name>
<protein>
    <recommendedName>
        <fullName evidence="4">Lipoprotein</fullName>
    </recommendedName>
</protein>
<evidence type="ECO:0008006" key="4">
    <source>
        <dbReference type="Google" id="ProtNLM"/>
    </source>
</evidence>
<organism evidence="2 3">
    <name type="scientific">Neptuniibacter pectenicola</name>
    <dbReference type="NCBI Taxonomy" id="1806669"/>
    <lineage>
        <taxon>Bacteria</taxon>
        <taxon>Pseudomonadati</taxon>
        <taxon>Pseudomonadota</taxon>
        <taxon>Gammaproteobacteria</taxon>
        <taxon>Oceanospirillales</taxon>
        <taxon>Oceanospirillaceae</taxon>
        <taxon>Neptuniibacter</taxon>
    </lineage>
</organism>
<gene>
    <name evidence="2" type="ORF">WNY58_14360</name>
</gene>
<sequence length="206" mass="22635">MKKTTLTYSALILLISCSGCSYNTDSTPDAWLKTYGLSTPTHLGEMTLCQNFGCTQSETIQLSKQEMEQVQLLFTPLADSAEDERNKIAHAIGQLETITGPKLHTENDLAKNAFGFSLKSHQLDCVAESSNTSNYLLLLDNLALLKYHRVGGNMHRGLFTLHAPHNSAAIIEKGTDNAYAVDSWFRANGQDAWIVEAEQWLSGAAP</sequence>
<comment type="caution">
    <text evidence="2">The sequence shown here is derived from an EMBL/GenBank/DDBJ whole genome shotgun (WGS) entry which is preliminary data.</text>
</comment>
<feature type="signal peptide" evidence="1">
    <location>
        <begin position="1"/>
        <end position="23"/>
    </location>
</feature>